<keyword evidence="8" id="KW-1185">Reference proteome</keyword>
<dbReference type="SUPFAM" id="SSF103481">
    <property type="entry name" value="Multidrug resistance efflux transporter EmrE"/>
    <property type="match status" value="2"/>
</dbReference>
<dbReference type="Proteomes" id="UP000576082">
    <property type="component" value="Unassembled WGS sequence"/>
</dbReference>
<feature type="transmembrane region" description="Helical" evidence="5">
    <location>
        <begin position="68"/>
        <end position="86"/>
    </location>
</feature>
<dbReference type="Gene3D" id="1.10.3730.20">
    <property type="match status" value="1"/>
</dbReference>
<evidence type="ECO:0000256" key="1">
    <source>
        <dbReference type="ARBA" id="ARBA00004141"/>
    </source>
</evidence>
<feature type="transmembrane region" description="Helical" evidence="5">
    <location>
        <begin position="120"/>
        <end position="138"/>
    </location>
</feature>
<sequence length="289" mass="31749">MNIKVGSGVKQMLLASLVMTTMQLIVKAIPQIPPQEVVFFRALTSLVLSYVTLKKAGVYLWGNNKKMLLLRGFFGTISLVLVFASFQNLPLATAVVLQNLAPLFTALFAMLFLKQPLKPLQFLFLGISIVGVVFLKGFDPRVDPVFLTVALLGAIGSAAAYTVIGKLKGKEHPVVVVFYFPFVAVPITGIWSYFDWVVPEGIEIWAALLSIGVLSQIGQILLTKAYQSDDDALTVSSMNYTSVIYGALYGMYFFGEFFTLEVIIGMFLVISGTLLNLVYKHRLNKKGAV</sequence>
<evidence type="ECO:0000259" key="6">
    <source>
        <dbReference type="Pfam" id="PF00892"/>
    </source>
</evidence>
<organism evidence="7 8">
    <name type="scientific">Flammeovirga aprica JL-4</name>
    <dbReference type="NCBI Taxonomy" id="694437"/>
    <lineage>
        <taxon>Bacteria</taxon>
        <taxon>Pseudomonadati</taxon>
        <taxon>Bacteroidota</taxon>
        <taxon>Cytophagia</taxon>
        <taxon>Cytophagales</taxon>
        <taxon>Flammeovirgaceae</taxon>
        <taxon>Flammeovirga</taxon>
    </lineage>
</organism>
<feature type="transmembrane region" description="Helical" evidence="5">
    <location>
        <begin position="38"/>
        <end position="61"/>
    </location>
</feature>
<dbReference type="PANTHER" id="PTHR22911">
    <property type="entry name" value="ACYL-MALONYL CONDENSING ENZYME-RELATED"/>
    <property type="match status" value="1"/>
</dbReference>
<comment type="subcellular location">
    <subcellularLocation>
        <location evidence="1">Membrane</location>
        <topology evidence="1">Multi-pass membrane protein</topology>
    </subcellularLocation>
</comment>
<protein>
    <submittedName>
        <fullName evidence="7">DMT family transporter</fullName>
    </submittedName>
</protein>
<feature type="transmembrane region" description="Helical" evidence="5">
    <location>
        <begin position="144"/>
        <end position="164"/>
    </location>
</feature>
<accession>A0A7X9P2W3</accession>
<keyword evidence="3 5" id="KW-1133">Transmembrane helix</keyword>
<evidence type="ECO:0000313" key="7">
    <source>
        <dbReference type="EMBL" id="NME68558.1"/>
    </source>
</evidence>
<keyword evidence="2 5" id="KW-0812">Transmembrane</keyword>
<dbReference type="EMBL" id="JABANE010000025">
    <property type="protein sequence ID" value="NME68558.1"/>
    <property type="molecule type" value="Genomic_DNA"/>
</dbReference>
<dbReference type="Pfam" id="PF00892">
    <property type="entry name" value="EamA"/>
    <property type="match status" value="2"/>
</dbReference>
<dbReference type="InterPro" id="IPR037185">
    <property type="entry name" value="EmrE-like"/>
</dbReference>
<gene>
    <name evidence="7" type="ORF">HHU12_11360</name>
</gene>
<feature type="transmembrane region" description="Helical" evidence="5">
    <location>
        <begin position="204"/>
        <end position="222"/>
    </location>
</feature>
<feature type="transmembrane region" description="Helical" evidence="5">
    <location>
        <begin position="176"/>
        <end position="198"/>
    </location>
</feature>
<feature type="transmembrane region" description="Helical" evidence="5">
    <location>
        <begin position="258"/>
        <end position="279"/>
    </location>
</feature>
<name>A0A7X9P2W3_9BACT</name>
<dbReference type="PANTHER" id="PTHR22911:SF6">
    <property type="entry name" value="SOLUTE CARRIER FAMILY 35 MEMBER G1"/>
    <property type="match status" value="1"/>
</dbReference>
<keyword evidence="4 5" id="KW-0472">Membrane</keyword>
<reference evidence="7 8" key="1">
    <citation type="submission" date="2020-04" db="EMBL/GenBank/DDBJ databases">
        <title>Flammeovirga sp. SR4, a novel species isolated from seawater.</title>
        <authorList>
            <person name="Wang X."/>
        </authorList>
    </citation>
    <scope>NUCLEOTIDE SEQUENCE [LARGE SCALE GENOMIC DNA]</scope>
    <source>
        <strain evidence="7 8">ATCC 23126</strain>
    </source>
</reference>
<dbReference type="InterPro" id="IPR000620">
    <property type="entry name" value="EamA_dom"/>
</dbReference>
<dbReference type="GO" id="GO:0016020">
    <property type="term" value="C:membrane"/>
    <property type="evidence" value="ECO:0007669"/>
    <property type="project" value="UniProtKB-SubCell"/>
</dbReference>
<feature type="transmembrane region" description="Helical" evidence="5">
    <location>
        <begin position="92"/>
        <end position="113"/>
    </location>
</feature>
<evidence type="ECO:0000313" key="8">
    <source>
        <dbReference type="Proteomes" id="UP000576082"/>
    </source>
</evidence>
<evidence type="ECO:0000256" key="2">
    <source>
        <dbReference type="ARBA" id="ARBA00022692"/>
    </source>
</evidence>
<feature type="transmembrane region" description="Helical" evidence="5">
    <location>
        <begin position="234"/>
        <end position="252"/>
    </location>
</feature>
<evidence type="ECO:0000256" key="3">
    <source>
        <dbReference type="ARBA" id="ARBA00022989"/>
    </source>
</evidence>
<dbReference type="AlphaFoldDB" id="A0A7X9P2W3"/>
<evidence type="ECO:0000256" key="4">
    <source>
        <dbReference type="ARBA" id="ARBA00023136"/>
    </source>
</evidence>
<feature type="domain" description="EamA" evidence="6">
    <location>
        <begin position="8"/>
        <end position="135"/>
    </location>
</feature>
<dbReference type="RefSeq" id="WP_169656859.1">
    <property type="nucleotide sequence ID" value="NZ_JABANE010000025.1"/>
</dbReference>
<comment type="caution">
    <text evidence="7">The sequence shown here is derived from an EMBL/GenBank/DDBJ whole genome shotgun (WGS) entry which is preliminary data.</text>
</comment>
<feature type="domain" description="EamA" evidence="6">
    <location>
        <begin position="149"/>
        <end position="277"/>
    </location>
</feature>
<evidence type="ECO:0000256" key="5">
    <source>
        <dbReference type="SAM" id="Phobius"/>
    </source>
</evidence>
<proteinExistence type="predicted"/>